<evidence type="ECO:0000313" key="3">
    <source>
        <dbReference type="EMBL" id="MBS4221310.1"/>
    </source>
</evidence>
<feature type="transmembrane region" description="Helical" evidence="1">
    <location>
        <begin position="62"/>
        <end position="81"/>
    </location>
</feature>
<gene>
    <name evidence="3" type="ORF">KHA91_00890</name>
</gene>
<dbReference type="PANTHER" id="PTHR30590:SF2">
    <property type="entry name" value="INNER MEMBRANE PROTEIN"/>
    <property type="match status" value="1"/>
</dbReference>
<feature type="transmembrane region" description="Helical" evidence="1">
    <location>
        <begin position="214"/>
        <end position="236"/>
    </location>
</feature>
<dbReference type="RefSeq" id="WP_213096349.1">
    <property type="nucleotide sequence ID" value="NZ_JAGYPH010000001.1"/>
</dbReference>
<evidence type="ECO:0000256" key="1">
    <source>
        <dbReference type="SAM" id="Phobius"/>
    </source>
</evidence>
<keyword evidence="1" id="KW-1133">Transmembrane helix</keyword>
<keyword evidence="1" id="KW-0472">Membrane</keyword>
<dbReference type="AlphaFoldDB" id="A0A942Z3F5"/>
<dbReference type="Proteomes" id="UP000676456">
    <property type="component" value="Unassembled WGS sequence"/>
</dbReference>
<reference evidence="3 4" key="1">
    <citation type="submission" date="2021-05" db="EMBL/GenBank/DDBJ databases">
        <title>Novel Bacillus species.</title>
        <authorList>
            <person name="Liu G."/>
        </authorList>
    </citation>
    <scope>NUCLEOTIDE SEQUENCE [LARGE SCALE GENOMIC DNA]</scope>
    <source>
        <strain evidence="3 4">FJAT-49682</strain>
    </source>
</reference>
<organism evidence="3 4">
    <name type="scientific">Lederbergia citrea</name>
    <dbReference type="NCBI Taxonomy" id="2833581"/>
    <lineage>
        <taxon>Bacteria</taxon>
        <taxon>Bacillati</taxon>
        <taxon>Bacillota</taxon>
        <taxon>Bacilli</taxon>
        <taxon>Bacillales</taxon>
        <taxon>Bacillaceae</taxon>
        <taxon>Lederbergia</taxon>
    </lineage>
</organism>
<dbReference type="PANTHER" id="PTHR30590">
    <property type="entry name" value="INNER MEMBRANE PROTEIN"/>
    <property type="match status" value="1"/>
</dbReference>
<feature type="domain" description="DUF418" evidence="2">
    <location>
        <begin position="231"/>
        <end position="385"/>
    </location>
</feature>
<sequence>MQQTLEPIDSAERIQSLDVLRGFSLLGIFLINMISFHSPFSYYNPYEWWKYGDLTVFTWLDILVQGSFYPIFAMMFGYGMVIMMQRSKVKNVSFWKISVRRLLILLLFGVFHAFLIWYGDILITYAVMGLVLLLFLRISGPILISIGAILYILPQLFIGGMLILASLFDSASLADFYDIVGLQQSAETYANGSFLEITAQRFADWSVNNNLAGFLLYLFMILPLMMVGAGAAKLHWLQKANRQKKKWLLILMITLPLGLAAKMLPFFLETSLSIQYIQDTIGGPILAVAYVAIIVLLMSNRMIAKLFKPFASAGRMSITIYLSQSLIGTMIFYNYGLGLYGQMSMATGTLLAVAIFAIQVMVAEIWLTKFKYGPVEKLWRLLTYGR</sequence>
<proteinExistence type="predicted"/>
<feature type="transmembrane region" description="Helical" evidence="1">
    <location>
        <begin position="318"/>
        <end position="337"/>
    </location>
</feature>
<comment type="caution">
    <text evidence="3">The sequence shown here is derived from an EMBL/GenBank/DDBJ whole genome shotgun (WGS) entry which is preliminary data.</text>
</comment>
<feature type="transmembrane region" description="Helical" evidence="1">
    <location>
        <begin position="280"/>
        <end position="298"/>
    </location>
</feature>
<feature type="transmembrane region" description="Helical" evidence="1">
    <location>
        <begin position="125"/>
        <end position="144"/>
    </location>
</feature>
<dbReference type="EMBL" id="JAGYPN010000001">
    <property type="protein sequence ID" value="MBS4221310.1"/>
    <property type="molecule type" value="Genomic_DNA"/>
</dbReference>
<protein>
    <submittedName>
        <fullName evidence="3">DUF418 domain-containing protein</fullName>
    </submittedName>
</protein>
<feature type="transmembrane region" description="Helical" evidence="1">
    <location>
        <begin position="248"/>
        <end position="268"/>
    </location>
</feature>
<keyword evidence="4" id="KW-1185">Reference proteome</keyword>
<evidence type="ECO:0000313" key="4">
    <source>
        <dbReference type="Proteomes" id="UP000676456"/>
    </source>
</evidence>
<feature type="transmembrane region" description="Helical" evidence="1">
    <location>
        <begin position="102"/>
        <end position="119"/>
    </location>
</feature>
<feature type="transmembrane region" description="Helical" evidence="1">
    <location>
        <begin position="23"/>
        <end position="42"/>
    </location>
</feature>
<dbReference type="InterPro" id="IPR007349">
    <property type="entry name" value="DUF418"/>
</dbReference>
<keyword evidence="1" id="KW-0812">Transmembrane</keyword>
<dbReference type="Pfam" id="PF04235">
    <property type="entry name" value="DUF418"/>
    <property type="match status" value="1"/>
</dbReference>
<feature type="transmembrane region" description="Helical" evidence="1">
    <location>
        <begin position="343"/>
        <end position="367"/>
    </location>
</feature>
<feature type="transmembrane region" description="Helical" evidence="1">
    <location>
        <begin position="149"/>
        <end position="168"/>
    </location>
</feature>
<accession>A0A942Z3F5</accession>
<name>A0A942Z3F5_9BACI</name>
<dbReference type="InterPro" id="IPR052529">
    <property type="entry name" value="Bact_Transport_Assoc"/>
</dbReference>
<evidence type="ECO:0000259" key="2">
    <source>
        <dbReference type="Pfam" id="PF04235"/>
    </source>
</evidence>